<feature type="domain" description="Galactokinase N-terminal" evidence="15">
    <location>
        <begin position="17"/>
        <end position="61"/>
    </location>
</feature>
<keyword evidence="4 11" id="KW-0479">Metal-binding</keyword>
<dbReference type="InterPro" id="IPR019539">
    <property type="entry name" value="GalKase_N"/>
</dbReference>
<evidence type="ECO:0000256" key="4">
    <source>
        <dbReference type="ARBA" id="ARBA00022723"/>
    </source>
</evidence>
<evidence type="ECO:0000256" key="9">
    <source>
        <dbReference type="ARBA" id="ARBA00023144"/>
    </source>
</evidence>
<dbReference type="RefSeq" id="WP_131156558.1">
    <property type="nucleotide sequence ID" value="NZ_CP036402.1"/>
</dbReference>
<evidence type="ECO:0000256" key="5">
    <source>
        <dbReference type="ARBA" id="ARBA00022741"/>
    </source>
</evidence>
<dbReference type="Pfam" id="PF10509">
    <property type="entry name" value="GalKase_gal_bdg"/>
    <property type="match status" value="1"/>
</dbReference>
<evidence type="ECO:0000256" key="1">
    <source>
        <dbReference type="ARBA" id="ARBA00006566"/>
    </source>
</evidence>
<evidence type="ECO:0000313" key="17">
    <source>
        <dbReference type="Proteomes" id="UP000291469"/>
    </source>
</evidence>
<keyword evidence="9 11" id="KW-0299">Galactose metabolism</keyword>
<dbReference type="PRINTS" id="PR00473">
    <property type="entry name" value="GALCTOKINASE"/>
</dbReference>
<evidence type="ECO:0000259" key="15">
    <source>
        <dbReference type="Pfam" id="PF10509"/>
    </source>
</evidence>
<feature type="active site" description="Proton acceptor" evidence="11">
    <location>
        <position position="174"/>
    </location>
</feature>
<evidence type="ECO:0000256" key="2">
    <source>
        <dbReference type="ARBA" id="ARBA00022490"/>
    </source>
</evidence>
<dbReference type="InterPro" id="IPR020568">
    <property type="entry name" value="Ribosomal_Su5_D2-typ_SF"/>
</dbReference>
<keyword evidence="7 11" id="KW-0067">ATP-binding</keyword>
<dbReference type="EMBL" id="CP036402">
    <property type="protein sequence ID" value="QBI21566.1"/>
    <property type="molecule type" value="Genomic_DNA"/>
</dbReference>
<sequence>MSGHPAIDRAARAARDRWGAAPTLVARAPGRVNLIGDHTDYNDGFVLPLAIDRDTAVAVRPRGDGRVVLHSEATAAPATFEVAEVGERLTGWAAYPQGVVHELRYRGVAVGGFEATIASDVPLGSGLSSSASLEVAVAVAVSGLAGATLPPEVVARVAQRAETRWAGVPCGIMDQLAVAASRDGAALRIDCRDLSLRAVPVPPDVAVLVLDTGTRRELAGSHYQRRREECAEAASALGVATLRHLDPEADGRLPESVAAIDRPLAARVRHVLTENARVLETATALAAGDVEGAGTLMDASHVSLRDDYEVSTPELDTVVEHARAQPGCHGARLTGAGFGGCAVALADADRACDVAEAVGSAYRAATGRDAASYRCRPAEGAALL</sequence>
<evidence type="ECO:0000256" key="3">
    <source>
        <dbReference type="ARBA" id="ARBA00022679"/>
    </source>
</evidence>
<dbReference type="InterPro" id="IPR019741">
    <property type="entry name" value="Galactokinase_CS"/>
</dbReference>
<comment type="caution">
    <text evidence="11">Lacks conserved residue(s) required for the propagation of feature annotation.</text>
</comment>
<dbReference type="InterPro" id="IPR022963">
    <property type="entry name" value="Galactokinase_bac"/>
</dbReference>
<feature type="site" description="Transition state stabilizer" evidence="11">
    <location>
        <position position="31"/>
    </location>
</feature>
<dbReference type="InterPro" id="IPR013750">
    <property type="entry name" value="GHMP_kinase_C_dom"/>
</dbReference>
<evidence type="ECO:0000259" key="13">
    <source>
        <dbReference type="Pfam" id="PF00288"/>
    </source>
</evidence>
<dbReference type="GO" id="GO:0000287">
    <property type="term" value="F:magnesium ion binding"/>
    <property type="evidence" value="ECO:0007669"/>
    <property type="project" value="UniProtKB-UniRule"/>
</dbReference>
<dbReference type="InterPro" id="IPR000705">
    <property type="entry name" value="Galactokinase"/>
</dbReference>
<protein>
    <recommendedName>
        <fullName evidence="11 12">Galactokinase</fullName>
        <ecNumber evidence="11 12">2.7.1.6</ecNumber>
    </recommendedName>
    <alternativeName>
        <fullName evidence="11">Galactose kinase</fullName>
    </alternativeName>
</protein>
<dbReference type="InterPro" id="IPR006206">
    <property type="entry name" value="Mevalonate/galactokinase"/>
</dbReference>
<organism evidence="16 17">
    <name type="scientific">Egibacter rhizosphaerae</name>
    <dbReference type="NCBI Taxonomy" id="1670831"/>
    <lineage>
        <taxon>Bacteria</taxon>
        <taxon>Bacillati</taxon>
        <taxon>Actinomycetota</taxon>
        <taxon>Nitriliruptoria</taxon>
        <taxon>Egibacterales</taxon>
        <taxon>Egibacteraceae</taxon>
        <taxon>Egibacter</taxon>
    </lineage>
</organism>
<dbReference type="FunFam" id="3.30.70.890:FF:000001">
    <property type="entry name" value="Galactokinase"/>
    <property type="match status" value="1"/>
</dbReference>
<dbReference type="SUPFAM" id="SSF55060">
    <property type="entry name" value="GHMP Kinase, C-terminal domain"/>
    <property type="match status" value="1"/>
</dbReference>
<feature type="binding site" evidence="11">
    <location>
        <position position="223"/>
    </location>
    <ligand>
        <name>substrate</name>
    </ligand>
</feature>
<comment type="subcellular location">
    <subcellularLocation>
        <location evidence="11">Cytoplasm</location>
    </subcellularLocation>
</comment>
<dbReference type="InterPro" id="IPR036554">
    <property type="entry name" value="GHMP_kinase_C_sf"/>
</dbReference>
<keyword evidence="17" id="KW-1185">Reference proteome</keyword>
<dbReference type="HAMAP" id="MF_00246">
    <property type="entry name" value="Galactokinase"/>
    <property type="match status" value="1"/>
</dbReference>
<keyword evidence="5 11" id="KW-0547">Nucleotide-binding</keyword>
<dbReference type="InterPro" id="IPR006204">
    <property type="entry name" value="GHMP_kinase_N_dom"/>
</dbReference>
<evidence type="ECO:0000313" key="16">
    <source>
        <dbReference type="EMBL" id="QBI21566.1"/>
    </source>
</evidence>
<feature type="domain" description="GHMP kinase C-terminal" evidence="14">
    <location>
        <begin position="283"/>
        <end position="363"/>
    </location>
</feature>
<dbReference type="OrthoDB" id="250531at2"/>
<feature type="binding site" evidence="11">
    <location>
        <position position="162"/>
    </location>
    <ligand>
        <name>Mg(2+)</name>
        <dbReference type="ChEBI" id="CHEBI:18420"/>
    </ligand>
</feature>
<feature type="binding site" evidence="11">
    <location>
        <begin position="124"/>
        <end position="130"/>
    </location>
    <ligand>
        <name>ATP</name>
        <dbReference type="ChEBI" id="CHEBI:30616"/>
    </ligand>
</feature>
<dbReference type="PROSITE" id="PS00627">
    <property type="entry name" value="GHMP_KINASES_ATP"/>
    <property type="match status" value="1"/>
</dbReference>
<dbReference type="GO" id="GO:0005524">
    <property type="term" value="F:ATP binding"/>
    <property type="evidence" value="ECO:0007669"/>
    <property type="project" value="UniProtKB-UniRule"/>
</dbReference>
<dbReference type="GO" id="GO:0004335">
    <property type="term" value="F:galactokinase activity"/>
    <property type="evidence" value="ECO:0007669"/>
    <property type="project" value="UniProtKB-UniRule"/>
</dbReference>
<name>A0A411YK43_9ACTN</name>
<dbReference type="PRINTS" id="PR00959">
    <property type="entry name" value="MEVGALKINASE"/>
</dbReference>
<keyword evidence="8 11" id="KW-0460">Magnesium</keyword>
<dbReference type="PROSITE" id="PS00106">
    <property type="entry name" value="GALACTOKINASE"/>
    <property type="match status" value="1"/>
</dbReference>
<comment type="similarity">
    <text evidence="1 11">Belongs to the GHMP kinase family. GalK subfamily.</text>
</comment>
<feature type="binding site" evidence="11">
    <location>
        <position position="130"/>
    </location>
    <ligand>
        <name>Mg(2+)</name>
        <dbReference type="ChEBI" id="CHEBI:18420"/>
    </ligand>
</feature>
<evidence type="ECO:0000256" key="6">
    <source>
        <dbReference type="ARBA" id="ARBA00022777"/>
    </source>
</evidence>
<accession>A0A411YK43</accession>
<dbReference type="SUPFAM" id="SSF54211">
    <property type="entry name" value="Ribosomal protein S5 domain 2-like"/>
    <property type="match status" value="1"/>
</dbReference>
<evidence type="ECO:0000256" key="8">
    <source>
        <dbReference type="ARBA" id="ARBA00022842"/>
    </source>
</evidence>
<dbReference type="EC" id="2.7.1.6" evidence="11 12"/>
<dbReference type="PANTHER" id="PTHR10457:SF7">
    <property type="entry name" value="GALACTOKINASE-RELATED"/>
    <property type="match status" value="1"/>
</dbReference>
<dbReference type="Gene3D" id="3.30.230.10">
    <property type="match status" value="1"/>
</dbReference>
<dbReference type="PIRSF" id="PIRSF000530">
    <property type="entry name" value="Galactokinase"/>
    <property type="match status" value="1"/>
</dbReference>
<dbReference type="Proteomes" id="UP000291469">
    <property type="component" value="Chromosome"/>
</dbReference>
<feature type="binding site" evidence="11">
    <location>
        <position position="71"/>
    </location>
    <ligand>
        <name>ATP</name>
        <dbReference type="ChEBI" id="CHEBI:30616"/>
    </ligand>
</feature>
<comment type="pathway">
    <text evidence="11">Carbohydrate metabolism; galactose metabolism.</text>
</comment>
<dbReference type="Pfam" id="PF08544">
    <property type="entry name" value="GHMP_kinases_C"/>
    <property type="match status" value="1"/>
</dbReference>
<feature type="domain" description="GHMP kinase N-terminal" evidence="13">
    <location>
        <begin position="96"/>
        <end position="179"/>
    </location>
</feature>
<keyword evidence="2 11" id="KW-0963">Cytoplasm</keyword>
<dbReference type="GO" id="GO:0005829">
    <property type="term" value="C:cytosol"/>
    <property type="evidence" value="ECO:0007669"/>
    <property type="project" value="TreeGrafter"/>
</dbReference>
<comment type="catalytic activity">
    <reaction evidence="11">
        <text>alpha-D-galactose + ATP = alpha-D-galactose 1-phosphate + ADP + H(+)</text>
        <dbReference type="Rhea" id="RHEA:13553"/>
        <dbReference type="ChEBI" id="CHEBI:15378"/>
        <dbReference type="ChEBI" id="CHEBI:28061"/>
        <dbReference type="ChEBI" id="CHEBI:30616"/>
        <dbReference type="ChEBI" id="CHEBI:58336"/>
        <dbReference type="ChEBI" id="CHEBI:456216"/>
        <dbReference type="EC" id="2.7.1.6"/>
    </reaction>
</comment>
<evidence type="ECO:0000256" key="12">
    <source>
        <dbReference type="NCBIfam" id="TIGR00131"/>
    </source>
</evidence>
<keyword evidence="10 11" id="KW-0119">Carbohydrate metabolism</keyword>
<keyword evidence="6 11" id="KW-0418">Kinase</keyword>
<dbReference type="InterPro" id="IPR006203">
    <property type="entry name" value="GHMP_knse_ATP-bd_CS"/>
</dbReference>
<keyword evidence="3 11" id="KW-0808">Transferase</keyword>
<comment type="function">
    <text evidence="11">Catalyzes the transfer of the gamma-phosphate of ATP to D-galactose to form alpha-D-galactose-1-phosphate (Gal-1-P).</text>
</comment>
<proteinExistence type="inferred from homology"/>
<gene>
    <name evidence="11 16" type="primary">galK</name>
    <name evidence="16" type="ORF">ER308_19655</name>
</gene>
<reference evidence="16 17" key="1">
    <citation type="submission" date="2019-01" db="EMBL/GenBank/DDBJ databases">
        <title>Egibacter rhizosphaerae EGI 80759T.</title>
        <authorList>
            <person name="Chen D.-D."/>
            <person name="Tian Y."/>
            <person name="Jiao J.-Y."/>
            <person name="Zhang X.-T."/>
            <person name="Zhang Y.-G."/>
            <person name="Zhang Y."/>
            <person name="Xiao M."/>
            <person name="Shu W.-S."/>
            <person name="Li W.-J."/>
        </authorList>
    </citation>
    <scope>NUCLEOTIDE SEQUENCE [LARGE SCALE GENOMIC DNA]</scope>
    <source>
        <strain evidence="16 17">EGI 80759</strain>
    </source>
</reference>
<dbReference type="Gene3D" id="3.30.70.890">
    <property type="entry name" value="GHMP kinase, C-terminal domain"/>
    <property type="match status" value="1"/>
</dbReference>
<dbReference type="InterPro" id="IPR014721">
    <property type="entry name" value="Ribsml_uS5_D2-typ_fold_subgr"/>
</dbReference>
<dbReference type="AlphaFoldDB" id="A0A411YK43"/>
<dbReference type="UniPathway" id="UPA00214"/>
<dbReference type="PANTHER" id="PTHR10457">
    <property type="entry name" value="MEVALONATE KINASE/GALACTOKINASE"/>
    <property type="match status" value="1"/>
</dbReference>
<evidence type="ECO:0000256" key="11">
    <source>
        <dbReference type="HAMAP-Rule" id="MF_00246"/>
    </source>
</evidence>
<dbReference type="KEGG" id="erz:ER308_19655"/>
<evidence type="ECO:0000259" key="14">
    <source>
        <dbReference type="Pfam" id="PF08544"/>
    </source>
</evidence>
<dbReference type="Pfam" id="PF00288">
    <property type="entry name" value="GHMP_kinases_N"/>
    <property type="match status" value="1"/>
</dbReference>
<evidence type="ECO:0000256" key="7">
    <source>
        <dbReference type="ARBA" id="ARBA00022840"/>
    </source>
</evidence>
<dbReference type="FunFam" id="3.30.230.10:FF:000017">
    <property type="entry name" value="Galactokinase"/>
    <property type="match status" value="1"/>
</dbReference>
<dbReference type="NCBIfam" id="TIGR00131">
    <property type="entry name" value="gal_kin"/>
    <property type="match status" value="1"/>
</dbReference>
<dbReference type="GO" id="GO:0006012">
    <property type="term" value="P:galactose metabolic process"/>
    <property type="evidence" value="ECO:0007669"/>
    <property type="project" value="UniProtKB-UniRule"/>
</dbReference>
<evidence type="ECO:0000256" key="10">
    <source>
        <dbReference type="ARBA" id="ARBA00023277"/>
    </source>
</evidence>